<dbReference type="Pfam" id="PF12729">
    <property type="entry name" value="4HB_MCP_1"/>
    <property type="match status" value="1"/>
</dbReference>
<evidence type="ECO:0000313" key="9">
    <source>
        <dbReference type="Proteomes" id="UP000631418"/>
    </source>
</evidence>
<dbReference type="InterPro" id="IPR004089">
    <property type="entry name" value="MCPsignal_dom"/>
</dbReference>
<dbReference type="CDD" id="cd06225">
    <property type="entry name" value="HAMP"/>
    <property type="match status" value="1"/>
</dbReference>
<dbReference type="InterPro" id="IPR024478">
    <property type="entry name" value="HlyB_4HB_MCP"/>
</dbReference>
<evidence type="ECO:0000259" key="6">
    <source>
        <dbReference type="PROSITE" id="PS50111"/>
    </source>
</evidence>
<organism evidence="8 9">
    <name type="scientific">Clostridium beijerinckii</name>
    <name type="common">Clostridium MP</name>
    <dbReference type="NCBI Taxonomy" id="1520"/>
    <lineage>
        <taxon>Bacteria</taxon>
        <taxon>Bacillati</taxon>
        <taxon>Bacillota</taxon>
        <taxon>Clostridia</taxon>
        <taxon>Eubacteriales</taxon>
        <taxon>Clostridiaceae</taxon>
        <taxon>Clostridium</taxon>
    </lineage>
</organism>
<dbReference type="GO" id="GO:0004888">
    <property type="term" value="F:transmembrane signaling receptor activity"/>
    <property type="evidence" value="ECO:0007669"/>
    <property type="project" value="InterPro"/>
</dbReference>
<dbReference type="SMART" id="SM00283">
    <property type="entry name" value="MA"/>
    <property type="match status" value="1"/>
</dbReference>
<feature type="coiled-coil region" evidence="4">
    <location>
        <begin position="208"/>
        <end position="235"/>
    </location>
</feature>
<evidence type="ECO:0000256" key="4">
    <source>
        <dbReference type="SAM" id="Coils"/>
    </source>
</evidence>
<dbReference type="PANTHER" id="PTHR32089:SF112">
    <property type="entry name" value="LYSOZYME-LIKE PROTEIN-RELATED"/>
    <property type="match status" value="1"/>
</dbReference>
<gene>
    <name evidence="8" type="ORF">IS491_01085</name>
</gene>
<dbReference type="OMA" id="MSAGMEE"/>
<dbReference type="GO" id="GO:0007165">
    <property type="term" value="P:signal transduction"/>
    <property type="evidence" value="ECO:0007669"/>
    <property type="project" value="UniProtKB-KW"/>
</dbReference>
<dbReference type="AlphaFoldDB" id="A0AAE2RNC1"/>
<dbReference type="EMBL" id="JADOEF010000001">
    <property type="protein sequence ID" value="MBF7807331.1"/>
    <property type="molecule type" value="Genomic_DNA"/>
</dbReference>
<evidence type="ECO:0000256" key="3">
    <source>
        <dbReference type="PROSITE-ProRule" id="PRU00284"/>
    </source>
</evidence>
<dbReference type="GO" id="GO:0016020">
    <property type="term" value="C:membrane"/>
    <property type="evidence" value="ECO:0007669"/>
    <property type="project" value="InterPro"/>
</dbReference>
<dbReference type="PROSITE" id="PS50885">
    <property type="entry name" value="HAMP"/>
    <property type="match status" value="1"/>
</dbReference>
<feature type="transmembrane region" description="Helical" evidence="5">
    <location>
        <begin position="188"/>
        <end position="208"/>
    </location>
</feature>
<dbReference type="InterPro" id="IPR003660">
    <property type="entry name" value="HAMP_dom"/>
</dbReference>
<dbReference type="InterPro" id="IPR004090">
    <property type="entry name" value="Chemotax_Me-accpt_rcpt"/>
</dbReference>
<dbReference type="Pfam" id="PF00672">
    <property type="entry name" value="HAMP"/>
    <property type="match status" value="1"/>
</dbReference>
<dbReference type="InterPro" id="IPR047347">
    <property type="entry name" value="YvaQ-like_sensor"/>
</dbReference>
<feature type="transmembrane region" description="Helical" evidence="5">
    <location>
        <begin position="9"/>
        <end position="28"/>
    </location>
</feature>
<dbReference type="GO" id="GO:0006935">
    <property type="term" value="P:chemotaxis"/>
    <property type="evidence" value="ECO:0007669"/>
    <property type="project" value="InterPro"/>
</dbReference>
<dbReference type="Pfam" id="PF00015">
    <property type="entry name" value="MCPsignal"/>
    <property type="match status" value="1"/>
</dbReference>
<dbReference type="CDD" id="cd19411">
    <property type="entry name" value="MCP2201-like_sensor"/>
    <property type="match status" value="1"/>
</dbReference>
<proteinExistence type="inferred from homology"/>
<comment type="caution">
    <text evidence="8">The sequence shown here is derived from an EMBL/GenBank/DDBJ whole genome shotgun (WGS) entry which is preliminary data.</text>
</comment>
<feature type="coiled-coil region" evidence="4">
    <location>
        <begin position="71"/>
        <end position="98"/>
    </location>
</feature>
<protein>
    <submittedName>
        <fullName evidence="8">Methyl-accepting chemotaxis protein</fullName>
    </submittedName>
</protein>
<evidence type="ECO:0000256" key="1">
    <source>
        <dbReference type="ARBA" id="ARBA00023224"/>
    </source>
</evidence>
<evidence type="ECO:0000313" key="8">
    <source>
        <dbReference type="EMBL" id="MBF7807331.1"/>
    </source>
</evidence>
<dbReference type="PANTHER" id="PTHR32089">
    <property type="entry name" value="METHYL-ACCEPTING CHEMOTAXIS PROTEIN MCPB"/>
    <property type="match status" value="1"/>
</dbReference>
<sequence>MFKSIKGKLVSLISMLIISMVLLSLYSINNLNVINMVSANMSTELIPGLIQSGNINTMTSDFRIIEYEHIISTDKNEMAQKEKDMEAKNNEIQSSMNLYEKTFYDDKDKQLFETAKNDWNQYLKIHEKVIGLSRDLRTDEAMEIMNGEGKKYFDSASESLNELSKYNQEMGADFSKQGSDIYQKVKNISIIIISVLIIFSIVISFMIIKGIIASLKSLKDELDALAEKGGDLTQEIKVKSKDEIAGLANSLNKFISNLRLIISEVNESTENVININNDINSKIDNLSSTIEEVSSSTESIAAGMEETAASSEEMLATSHEIEKAVEGISEKIQDGLISVEGIQKSADDVKKNTIESQEKAKAIFLETKEGLEKAIENSHIVARISILSESIIEIAAQTDLLALNAAIEAARAGDAGKGFAVVAEEVRKLAEESKNVVTEIKSVTDKVTESVGDLSSNSSKLLKFISNNVDNDYKSMMEVADKYSKDAEFVSSLVSDFSSTSEELLASIQDILKTIDQVAEASTDGAEGTTEIAEKVVEINEKTNKIILNINESKESTSKLIKKISTFKF</sequence>
<keyword evidence="4" id="KW-0175">Coiled coil</keyword>
<dbReference type="PROSITE" id="PS50111">
    <property type="entry name" value="CHEMOTAXIS_TRANSDUC_2"/>
    <property type="match status" value="1"/>
</dbReference>
<keyword evidence="5" id="KW-0472">Membrane</keyword>
<keyword evidence="1 3" id="KW-0807">Transducer</keyword>
<evidence type="ECO:0000256" key="5">
    <source>
        <dbReference type="SAM" id="Phobius"/>
    </source>
</evidence>
<accession>A0AAE2RNC1</accession>
<feature type="domain" description="HAMP" evidence="7">
    <location>
        <begin position="209"/>
        <end position="263"/>
    </location>
</feature>
<dbReference type="PRINTS" id="PR00260">
    <property type="entry name" value="CHEMTRNSDUCR"/>
</dbReference>
<evidence type="ECO:0000256" key="2">
    <source>
        <dbReference type="ARBA" id="ARBA00029447"/>
    </source>
</evidence>
<name>A0AAE2RNC1_CLOBE</name>
<keyword evidence="5" id="KW-1133">Transmembrane helix</keyword>
<reference evidence="8" key="1">
    <citation type="submission" date="2020-11" db="EMBL/GenBank/DDBJ databases">
        <authorList>
            <person name="Thieme N."/>
            <person name="Liebl W."/>
            <person name="Zverlov V."/>
        </authorList>
    </citation>
    <scope>NUCLEOTIDE SEQUENCE</scope>
    <source>
        <strain evidence="8">NT08</strain>
    </source>
</reference>
<dbReference type="SMART" id="SM00304">
    <property type="entry name" value="HAMP"/>
    <property type="match status" value="1"/>
</dbReference>
<dbReference type="SUPFAM" id="SSF58104">
    <property type="entry name" value="Methyl-accepting chemotaxis protein (MCP) signaling domain"/>
    <property type="match status" value="1"/>
</dbReference>
<keyword evidence="5" id="KW-0812">Transmembrane</keyword>
<dbReference type="Proteomes" id="UP000631418">
    <property type="component" value="Unassembled WGS sequence"/>
</dbReference>
<evidence type="ECO:0000259" key="7">
    <source>
        <dbReference type="PROSITE" id="PS50885"/>
    </source>
</evidence>
<comment type="similarity">
    <text evidence="2">Belongs to the methyl-accepting chemotaxis (MCP) protein family.</text>
</comment>
<feature type="domain" description="Methyl-accepting transducer" evidence="6">
    <location>
        <begin position="275"/>
        <end position="519"/>
    </location>
</feature>
<dbReference type="Gene3D" id="1.10.287.950">
    <property type="entry name" value="Methyl-accepting chemotaxis protein"/>
    <property type="match status" value="1"/>
</dbReference>
<dbReference type="RefSeq" id="WP_011968148.1">
    <property type="nucleotide sequence ID" value="NZ_CP073279.1"/>
</dbReference>